<keyword evidence="4" id="KW-0418">Kinase</keyword>
<comment type="caution">
    <text evidence="9">The sequence shown here is derived from an EMBL/GenBank/DDBJ whole genome shotgun (WGS) entry which is preliminary data.</text>
</comment>
<dbReference type="PANTHER" id="PTHR11584:SF369">
    <property type="entry name" value="MITOGEN-ACTIVATED PROTEIN KINASE KINASE KINASE 19-RELATED"/>
    <property type="match status" value="1"/>
</dbReference>
<keyword evidence="5 6" id="KW-0067">ATP-binding</keyword>
<feature type="region of interest" description="Disordered" evidence="7">
    <location>
        <begin position="164"/>
        <end position="216"/>
    </location>
</feature>
<dbReference type="PROSITE" id="PS00108">
    <property type="entry name" value="PROTEIN_KINASE_ST"/>
    <property type="match status" value="1"/>
</dbReference>
<evidence type="ECO:0000313" key="10">
    <source>
        <dbReference type="Proteomes" id="UP001295423"/>
    </source>
</evidence>
<dbReference type="PROSITE" id="PS00107">
    <property type="entry name" value="PROTEIN_KINASE_ATP"/>
    <property type="match status" value="1"/>
</dbReference>
<feature type="region of interest" description="Disordered" evidence="7">
    <location>
        <begin position="241"/>
        <end position="281"/>
    </location>
</feature>
<name>A0AAD2FRX3_9STRA</name>
<dbReference type="PANTHER" id="PTHR11584">
    <property type="entry name" value="SERINE/THREONINE PROTEIN KINASE"/>
    <property type="match status" value="1"/>
</dbReference>
<evidence type="ECO:0000256" key="1">
    <source>
        <dbReference type="ARBA" id="ARBA00022527"/>
    </source>
</evidence>
<evidence type="ECO:0000256" key="3">
    <source>
        <dbReference type="ARBA" id="ARBA00022741"/>
    </source>
</evidence>
<dbReference type="GO" id="GO:0005524">
    <property type="term" value="F:ATP binding"/>
    <property type="evidence" value="ECO:0007669"/>
    <property type="project" value="UniProtKB-UniRule"/>
</dbReference>
<feature type="compositionally biased region" description="Polar residues" evidence="7">
    <location>
        <begin position="60"/>
        <end position="72"/>
    </location>
</feature>
<feature type="region of interest" description="Disordered" evidence="7">
    <location>
        <begin position="50"/>
        <end position="81"/>
    </location>
</feature>
<feature type="compositionally biased region" description="Polar residues" evidence="7">
    <location>
        <begin position="170"/>
        <end position="189"/>
    </location>
</feature>
<feature type="region of interest" description="Disordered" evidence="7">
    <location>
        <begin position="139"/>
        <end position="158"/>
    </location>
</feature>
<evidence type="ECO:0000313" key="9">
    <source>
        <dbReference type="EMBL" id="CAJ1950998.1"/>
    </source>
</evidence>
<evidence type="ECO:0000256" key="5">
    <source>
        <dbReference type="ARBA" id="ARBA00022840"/>
    </source>
</evidence>
<organism evidence="9 10">
    <name type="scientific">Cylindrotheca closterium</name>
    <dbReference type="NCBI Taxonomy" id="2856"/>
    <lineage>
        <taxon>Eukaryota</taxon>
        <taxon>Sar</taxon>
        <taxon>Stramenopiles</taxon>
        <taxon>Ochrophyta</taxon>
        <taxon>Bacillariophyta</taxon>
        <taxon>Bacillariophyceae</taxon>
        <taxon>Bacillariophycidae</taxon>
        <taxon>Bacillariales</taxon>
        <taxon>Bacillariaceae</taxon>
        <taxon>Cylindrotheca</taxon>
    </lineage>
</organism>
<evidence type="ECO:0000256" key="6">
    <source>
        <dbReference type="PROSITE-ProRule" id="PRU10141"/>
    </source>
</evidence>
<evidence type="ECO:0000256" key="4">
    <source>
        <dbReference type="ARBA" id="ARBA00022777"/>
    </source>
</evidence>
<proteinExistence type="predicted"/>
<feature type="compositionally biased region" description="Acidic residues" evidence="7">
    <location>
        <begin position="190"/>
        <end position="216"/>
    </location>
</feature>
<evidence type="ECO:0000256" key="2">
    <source>
        <dbReference type="ARBA" id="ARBA00022679"/>
    </source>
</evidence>
<dbReference type="AlphaFoldDB" id="A0AAD2FRX3"/>
<dbReference type="Pfam" id="PF00069">
    <property type="entry name" value="Pkinase"/>
    <property type="match status" value="1"/>
</dbReference>
<dbReference type="InterPro" id="IPR008271">
    <property type="entry name" value="Ser/Thr_kinase_AS"/>
</dbReference>
<evidence type="ECO:0000256" key="7">
    <source>
        <dbReference type="SAM" id="MobiDB-lite"/>
    </source>
</evidence>
<dbReference type="Gene3D" id="1.10.510.10">
    <property type="entry name" value="Transferase(Phosphotransferase) domain 1"/>
    <property type="match status" value="1"/>
</dbReference>
<sequence length="837" mass="92502">MPTRTRRAGTGKQQRSGVVPDKEVHGAAAAGGILASFNVNIPVVKNRLQEKENDKVPSSVMISSAQRALSHSASEKLDGHNKKKIARSFEQDVDDDFSAISCDVSPRRLDISRIQDAVSSFSGDLTMSNDSISQDLTLSLQPSEDETTEDPSSSPRSYVADLDTVDSDQESSFTVSEANSESQCETSESLVEESYDPGLEDDEYNPNEEIESESDEDLEFMEGEIGDSPEFTPTQTRVQHGEIGLGSVAGDTGKEVSSRTTESDDDSTVVERTPKPKSRSLPLSMISPEIQLAEIVDDDEITDNDILVATIIDGDQALSSEKHPRNIGILRLQKQNDGIPFNQTASDDFQNDGHEAQKSLLVKKDNTMDNQGRNENVTDSLEYYEAWDANESIPSNKPLPYHTPIQKKPKSSKKTFWLEGRVKRGKWTLGAKIGVGSFGVVHVGMNTLTGSLMAVKIFKVDGEAVMKDVRREVELMRLLKHQNIVQYLGAQMDKTHLHIFQEWVPGGSVASMLSRFGAFPLQVIQRYLSQTLLGLHYLHENNIIHRDIKGSNILVNDGGVVKLADFGASKKLSNLRGDMMMSLTVRGTPYFMAPEVFEERYSSKADIWGIGCVAFQMITASPPWKDQGFTNPISLFNHIKRTSGPPPLPHSTAANFPKEDLNLMNAFDMLMTTCFETEPSTRPSAQELLGHNFFDEIASDMGDDDSLHQRLFSPESQIQSPWSIKCKQAGDFVIPFYPQCKSELYSDPNHLVGGSEICSPQRDTSDWPEWAKDQLGKKEQTTPSKENGLSNMMGSLALSEDSIQQNPFARNLVLAGGSTVFSNLLGLQLIDRKDAED</sequence>
<feature type="region of interest" description="Disordered" evidence="7">
    <location>
        <begin position="1"/>
        <end position="21"/>
    </location>
</feature>
<keyword evidence="2" id="KW-0808">Transferase</keyword>
<dbReference type="InterPro" id="IPR011009">
    <property type="entry name" value="Kinase-like_dom_sf"/>
</dbReference>
<keyword evidence="3 6" id="KW-0547">Nucleotide-binding</keyword>
<keyword evidence="10" id="KW-1185">Reference proteome</keyword>
<dbReference type="InterPro" id="IPR000719">
    <property type="entry name" value="Prot_kinase_dom"/>
</dbReference>
<dbReference type="CDD" id="cd06606">
    <property type="entry name" value="STKc_MAPKKK"/>
    <property type="match status" value="1"/>
</dbReference>
<feature type="binding site" evidence="6">
    <location>
        <position position="456"/>
    </location>
    <ligand>
        <name>ATP</name>
        <dbReference type="ChEBI" id="CHEBI:30616"/>
    </ligand>
</feature>
<dbReference type="Proteomes" id="UP001295423">
    <property type="component" value="Unassembled WGS sequence"/>
</dbReference>
<protein>
    <recommendedName>
        <fullName evidence="8">Protein kinase domain-containing protein</fullName>
    </recommendedName>
</protein>
<reference evidence="9" key="1">
    <citation type="submission" date="2023-08" db="EMBL/GenBank/DDBJ databases">
        <authorList>
            <person name="Audoor S."/>
            <person name="Bilcke G."/>
        </authorList>
    </citation>
    <scope>NUCLEOTIDE SEQUENCE</scope>
</reference>
<feature type="domain" description="Protein kinase" evidence="8">
    <location>
        <begin position="427"/>
        <end position="694"/>
    </location>
</feature>
<dbReference type="GO" id="GO:0004674">
    <property type="term" value="F:protein serine/threonine kinase activity"/>
    <property type="evidence" value="ECO:0007669"/>
    <property type="project" value="UniProtKB-KW"/>
</dbReference>
<gene>
    <name evidence="9" type="ORF">CYCCA115_LOCUS12858</name>
</gene>
<evidence type="ECO:0000259" key="8">
    <source>
        <dbReference type="PROSITE" id="PS50011"/>
    </source>
</evidence>
<accession>A0AAD2FRX3</accession>
<dbReference type="PROSITE" id="PS50011">
    <property type="entry name" value="PROTEIN_KINASE_DOM"/>
    <property type="match status" value="1"/>
</dbReference>
<keyword evidence="1" id="KW-0723">Serine/threonine-protein kinase</keyword>
<dbReference type="SMART" id="SM00220">
    <property type="entry name" value="S_TKc"/>
    <property type="match status" value="1"/>
</dbReference>
<dbReference type="SUPFAM" id="SSF56112">
    <property type="entry name" value="Protein kinase-like (PK-like)"/>
    <property type="match status" value="1"/>
</dbReference>
<dbReference type="EMBL" id="CAKOGP040001775">
    <property type="protein sequence ID" value="CAJ1950998.1"/>
    <property type="molecule type" value="Genomic_DNA"/>
</dbReference>
<dbReference type="InterPro" id="IPR017441">
    <property type="entry name" value="Protein_kinase_ATP_BS"/>
</dbReference>